<comment type="caution">
    <text evidence="5">The sequence shown here is derived from an EMBL/GenBank/DDBJ whole genome shotgun (WGS) entry which is preliminary data.</text>
</comment>
<dbReference type="OrthoDB" id="2161379at2759"/>
<dbReference type="InterPro" id="IPR036322">
    <property type="entry name" value="WD40_repeat_dom_sf"/>
</dbReference>
<dbReference type="InterPro" id="IPR015943">
    <property type="entry name" value="WD40/YVTN_repeat-like_dom_sf"/>
</dbReference>
<keyword evidence="4" id="KW-0812">Transmembrane</keyword>
<dbReference type="AlphaFoldDB" id="A0A395J2E1"/>
<dbReference type="PROSITE" id="PS00678">
    <property type="entry name" value="WD_REPEATS_1"/>
    <property type="match status" value="1"/>
</dbReference>
<evidence type="ECO:0000313" key="5">
    <source>
        <dbReference type="EMBL" id="RAL64829.1"/>
    </source>
</evidence>
<keyword evidence="6" id="KW-1185">Reference proteome</keyword>
<keyword evidence="4" id="KW-1133">Transmembrane helix</keyword>
<dbReference type="Gene3D" id="2.130.10.10">
    <property type="entry name" value="YVTN repeat-like/Quinoprotein amine dehydrogenase"/>
    <property type="match status" value="1"/>
</dbReference>
<organism evidence="5 6">
    <name type="scientific">Monilinia fructigena</name>
    <dbReference type="NCBI Taxonomy" id="38457"/>
    <lineage>
        <taxon>Eukaryota</taxon>
        <taxon>Fungi</taxon>
        <taxon>Dikarya</taxon>
        <taxon>Ascomycota</taxon>
        <taxon>Pezizomycotina</taxon>
        <taxon>Leotiomycetes</taxon>
        <taxon>Helotiales</taxon>
        <taxon>Sclerotiniaceae</taxon>
        <taxon>Monilinia</taxon>
    </lineage>
</organism>
<feature type="transmembrane region" description="Helical" evidence="4">
    <location>
        <begin position="156"/>
        <end position="175"/>
    </location>
</feature>
<keyword evidence="4" id="KW-0472">Membrane</keyword>
<sequence>MAQIRRHAVDWSPLISTGKLVTGDMMEKSMSLQELPGKAEAVDSRPSQVTPEVSRNYSESFREERFASAQRWYNQSMDVRSKSRTAALTVQVSETDVNVMSWSHQTSHLLASGADDGVWAVWDLRNWKPTNNNLPSKPTPVASFNFHKEQITSVDGILRMIVSWLSLLVMILDIMGSGR</sequence>
<feature type="repeat" description="WD" evidence="3">
    <location>
        <begin position="90"/>
        <end position="132"/>
    </location>
</feature>
<dbReference type="PANTHER" id="PTHR45903">
    <property type="entry name" value="GLUTAMATE-RICH WD REPEAT-CONTAINING PROTEIN 1"/>
    <property type="match status" value="1"/>
</dbReference>
<reference evidence="5 6" key="1">
    <citation type="submission" date="2018-06" db="EMBL/GenBank/DDBJ databases">
        <title>Genome Sequence of the Brown Rot Fungal Pathogen Monilinia fructigena.</title>
        <authorList>
            <person name="Landi L."/>
            <person name="De Miccolis Angelini R.M."/>
            <person name="Pollastro S."/>
            <person name="Abate D."/>
            <person name="Faretra F."/>
            <person name="Romanazzi G."/>
        </authorList>
    </citation>
    <scope>NUCLEOTIDE SEQUENCE [LARGE SCALE GENOMIC DNA]</scope>
    <source>
        <strain evidence="5 6">Mfrg269</strain>
    </source>
</reference>
<protein>
    <submittedName>
        <fullName evidence="5">Uncharacterized protein</fullName>
    </submittedName>
</protein>
<dbReference type="EMBL" id="QKRW01000012">
    <property type="protein sequence ID" value="RAL64829.1"/>
    <property type="molecule type" value="Genomic_DNA"/>
</dbReference>
<dbReference type="InterPro" id="IPR019775">
    <property type="entry name" value="WD40_repeat_CS"/>
</dbReference>
<gene>
    <name evidence="5" type="ORF">DID88_001425</name>
</gene>
<dbReference type="GO" id="GO:0005730">
    <property type="term" value="C:nucleolus"/>
    <property type="evidence" value="ECO:0007669"/>
    <property type="project" value="TreeGrafter"/>
</dbReference>
<dbReference type="InterPro" id="IPR001680">
    <property type="entry name" value="WD40_rpt"/>
</dbReference>
<keyword evidence="2" id="KW-0677">Repeat</keyword>
<keyword evidence="1 3" id="KW-0853">WD repeat</keyword>
<evidence type="ECO:0000256" key="2">
    <source>
        <dbReference type="ARBA" id="ARBA00022737"/>
    </source>
</evidence>
<evidence type="ECO:0000256" key="1">
    <source>
        <dbReference type="ARBA" id="ARBA00022574"/>
    </source>
</evidence>
<proteinExistence type="predicted"/>
<evidence type="ECO:0000313" key="6">
    <source>
        <dbReference type="Proteomes" id="UP000249056"/>
    </source>
</evidence>
<evidence type="ECO:0000256" key="3">
    <source>
        <dbReference type="PROSITE-ProRule" id="PRU00221"/>
    </source>
</evidence>
<dbReference type="Proteomes" id="UP000249056">
    <property type="component" value="Unassembled WGS sequence"/>
</dbReference>
<name>A0A395J2E1_9HELO</name>
<dbReference type="PANTHER" id="PTHR45903:SF1">
    <property type="entry name" value="GLUTAMATE-RICH WD REPEAT-CONTAINING PROTEIN 1"/>
    <property type="match status" value="1"/>
</dbReference>
<dbReference type="SUPFAM" id="SSF50978">
    <property type="entry name" value="WD40 repeat-like"/>
    <property type="match status" value="1"/>
</dbReference>
<accession>A0A395J2E1</accession>
<dbReference type="InterPro" id="IPR051972">
    <property type="entry name" value="Glutamate-rich_WD_repeat"/>
</dbReference>
<evidence type="ECO:0000256" key="4">
    <source>
        <dbReference type="SAM" id="Phobius"/>
    </source>
</evidence>
<dbReference type="GO" id="GO:0042254">
    <property type="term" value="P:ribosome biogenesis"/>
    <property type="evidence" value="ECO:0007669"/>
    <property type="project" value="TreeGrafter"/>
</dbReference>
<dbReference type="PROSITE" id="PS50082">
    <property type="entry name" value="WD_REPEATS_2"/>
    <property type="match status" value="1"/>
</dbReference>